<dbReference type="GO" id="GO:0005739">
    <property type="term" value="C:mitochondrion"/>
    <property type="evidence" value="ECO:0007669"/>
    <property type="project" value="TreeGrafter"/>
</dbReference>
<proteinExistence type="inferred from homology"/>
<comment type="caution">
    <text evidence="9">The sequence shown here is derived from an EMBL/GenBank/DDBJ whole genome shotgun (WGS) entry which is preliminary data.</text>
</comment>
<sequence length="361" mass="40120">MQLLSSYVKLLAVPTRCLNTTNLVNVCPSVPPQHQSCTCVGSTCQSEPRRCLNTNKLSKGMTCKSINVPKRCLITSSVDSASLLVPRRCLNTSSVGSTRLSDPRFSVGVGTKTTSPVFKRNPIEDLQQFVSVPLIPDSHQTFSPSQEEVQEAQELFVQADYQNIERVKTSRSVTEWPDLSAPEVLLVGRSNVGKSSLMKEIFRNAPNASSKVSVSSKPGHTRKLQFFDVGEKFTLVDAPGYGFQMPIHYQESVEAYITQRRNLCRSFVLIDSELGLQKADYIGLNMMEEFKQPYVLVLTKVDKVSRSKLIKTLMSIVEYRDKHTVCCLPQPFLVSAHSGVGIDLLKTFIAYITGSIKVTDK</sequence>
<evidence type="ECO:0000313" key="10">
    <source>
        <dbReference type="Proteomes" id="UP001186944"/>
    </source>
</evidence>
<dbReference type="NCBIfam" id="TIGR03598">
    <property type="entry name" value="GTPase_YsxC"/>
    <property type="match status" value="1"/>
</dbReference>
<comment type="cofactor">
    <cofactor evidence="1">
        <name>Mg(2+)</name>
        <dbReference type="ChEBI" id="CHEBI:18420"/>
    </cofactor>
</comment>
<dbReference type="PANTHER" id="PTHR46498">
    <property type="entry name" value="GTP-BINDING PROTEIN 8"/>
    <property type="match status" value="1"/>
</dbReference>
<evidence type="ECO:0000256" key="2">
    <source>
        <dbReference type="ARBA" id="ARBA00009638"/>
    </source>
</evidence>
<dbReference type="Pfam" id="PF01926">
    <property type="entry name" value="MMR_HSR1"/>
    <property type="match status" value="1"/>
</dbReference>
<dbReference type="GO" id="GO:0046872">
    <property type="term" value="F:metal ion binding"/>
    <property type="evidence" value="ECO:0007669"/>
    <property type="project" value="UniProtKB-KW"/>
</dbReference>
<evidence type="ECO:0000259" key="8">
    <source>
        <dbReference type="PROSITE" id="PS51706"/>
    </source>
</evidence>
<gene>
    <name evidence="9" type="ORF">FSP39_000055</name>
</gene>
<dbReference type="Proteomes" id="UP001186944">
    <property type="component" value="Unassembled WGS sequence"/>
</dbReference>
<reference evidence="9" key="1">
    <citation type="submission" date="2019-08" db="EMBL/GenBank/DDBJ databases">
        <title>The improved chromosome-level genome for the pearl oyster Pinctada fucata martensii using PacBio sequencing and Hi-C.</title>
        <authorList>
            <person name="Zheng Z."/>
        </authorList>
    </citation>
    <scope>NUCLEOTIDE SEQUENCE</scope>
    <source>
        <strain evidence="9">ZZ-2019</strain>
        <tissue evidence="9">Adductor muscle</tissue>
    </source>
</reference>
<dbReference type="InterPro" id="IPR030393">
    <property type="entry name" value="G_ENGB_dom"/>
</dbReference>
<evidence type="ECO:0000256" key="5">
    <source>
        <dbReference type="ARBA" id="ARBA00022741"/>
    </source>
</evidence>
<dbReference type="AlphaFoldDB" id="A0AA89BYE7"/>
<keyword evidence="7" id="KW-0342">GTP-binding</keyword>
<dbReference type="EMBL" id="VSWD01000006">
    <property type="protein sequence ID" value="KAK3099140.1"/>
    <property type="molecule type" value="Genomic_DNA"/>
</dbReference>
<dbReference type="InterPro" id="IPR019987">
    <property type="entry name" value="GTP-bd_ribosome_bio_YsxC"/>
</dbReference>
<comment type="similarity">
    <text evidence="2">Belongs to the TRAFAC class TrmE-Era-EngA-EngB-Septin-like GTPase superfamily. EngB GTPase family.</text>
</comment>
<dbReference type="PROSITE" id="PS51706">
    <property type="entry name" value="G_ENGB"/>
    <property type="match status" value="1"/>
</dbReference>
<keyword evidence="4" id="KW-0479">Metal-binding</keyword>
<evidence type="ECO:0000256" key="7">
    <source>
        <dbReference type="ARBA" id="ARBA00023134"/>
    </source>
</evidence>
<name>A0AA89BYE7_PINIB</name>
<feature type="domain" description="EngB-type G" evidence="8">
    <location>
        <begin position="180"/>
        <end position="355"/>
    </location>
</feature>
<dbReference type="InterPro" id="IPR006073">
    <property type="entry name" value="GTP-bd"/>
</dbReference>
<keyword evidence="5" id="KW-0547">Nucleotide-binding</keyword>
<evidence type="ECO:0000256" key="6">
    <source>
        <dbReference type="ARBA" id="ARBA00022842"/>
    </source>
</evidence>
<evidence type="ECO:0000256" key="3">
    <source>
        <dbReference type="ARBA" id="ARBA00015370"/>
    </source>
</evidence>
<dbReference type="PANTHER" id="PTHR46498:SF1">
    <property type="entry name" value="GTP-BINDING PROTEIN 8"/>
    <property type="match status" value="1"/>
</dbReference>
<dbReference type="InterPro" id="IPR052279">
    <property type="entry name" value="EngB_GTPase"/>
</dbReference>
<keyword evidence="10" id="KW-1185">Reference proteome</keyword>
<organism evidence="9 10">
    <name type="scientific">Pinctada imbricata</name>
    <name type="common">Atlantic pearl-oyster</name>
    <name type="synonym">Pinctada martensii</name>
    <dbReference type="NCBI Taxonomy" id="66713"/>
    <lineage>
        <taxon>Eukaryota</taxon>
        <taxon>Metazoa</taxon>
        <taxon>Spiralia</taxon>
        <taxon>Lophotrochozoa</taxon>
        <taxon>Mollusca</taxon>
        <taxon>Bivalvia</taxon>
        <taxon>Autobranchia</taxon>
        <taxon>Pteriomorphia</taxon>
        <taxon>Pterioida</taxon>
        <taxon>Pterioidea</taxon>
        <taxon>Pteriidae</taxon>
        <taxon>Pinctada</taxon>
    </lineage>
</organism>
<dbReference type="CDD" id="cd01876">
    <property type="entry name" value="YihA_EngB"/>
    <property type="match status" value="1"/>
</dbReference>
<evidence type="ECO:0000313" key="9">
    <source>
        <dbReference type="EMBL" id="KAK3099140.1"/>
    </source>
</evidence>
<keyword evidence="6" id="KW-0460">Magnesium</keyword>
<evidence type="ECO:0000256" key="1">
    <source>
        <dbReference type="ARBA" id="ARBA00001946"/>
    </source>
</evidence>
<protein>
    <recommendedName>
        <fullName evidence="3">GTP-binding protein 8</fullName>
    </recommendedName>
</protein>
<evidence type="ECO:0000256" key="4">
    <source>
        <dbReference type="ARBA" id="ARBA00022723"/>
    </source>
</evidence>
<dbReference type="InterPro" id="IPR027417">
    <property type="entry name" value="P-loop_NTPase"/>
</dbReference>
<dbReference type="SUPFAM" id="SSF52540">
    <property type="entry name" value="P-loop containing nucleoside triphosphate hydrolases"/>
    <property type="match status" value="1"/>
</dbReference>
<dbReference type="GO" id="GO:0005525">
    <property type="term" value="F:GTP binding"/>
    <property type="evidence" value="ECO:0007669"/>
    <property type="project" value="UniProtKB-KW"/>
</dbReference>
<dbReference type="Gene3D" id="3.40.50.300">
    <property type="entry name" value="P-loop containing nucleotide triphosphate hydrolases"/>
    <property type="match status" value="1"/>
</dbReference>
<accession>A0AA89BYE7</accession>